<name>X0WDS2_9ZZZZ</name>
<gene>
    <name evidence="2" type="ORF">S01H1_73297</name>
</gene>
<proteinExistence type="predicted"/>
<feature type="transmembrane region" description="Helical" evidence="1">
    <location>
        <begin position="81"/>
        <end position="101"/>
    </location>
</feature>
<dbReference type="EMBL" id="BARS01048967">
    <property type="protein sequence ID" value="GAG28795.1"/>
    <property type="molecule type" value="Genomic_DNA"/>
</dbReference>
<comment type="caution">
    <text evidence="2">The sequence shown here is derived from an EMBL/GenBank/DDBJ whole genome shotgun (WGS) entry which is preliminary data.</text>
</comment>
<keyword evidence="1" id="KW-0812">Transmembrane</keyword>
<feature type="transmembrane region" description="Helical" evidence="1">
    <location>
        <begin position="12"/>
        <end position="39"/>
    </location>
</feature>
<feature type="transmembrane region" description="Helical" evidence="1">
    <location>
        <begin position="46"/>
        <end position="69"/>
    </location>
</feature>
<reference evidence="2" key="1">
    <citation type="journal article" date="2014" name="Front. Microbiol.">
        <title>High frequency of phylogenetically diverse reductive dehalogenase-homologous genes in deep subseafloor sedimentary metagenomes.</title>
        <authorList>
            <person name="Kawai M."/>
            <person name="Futagami T."/>
            <person name="Toyoda A."/>
            <person name="Takaki Y."/>
            <person name="Nishi S."/>
            <person name="Hori S."/>
            <person name="Arai W."/>
            <person name="Tsubouchi T."/>
            <person name="Morono Y."/>
            <person name="Uchiyama I."/>
            <person name="Ito T."/>
            <person name="Fujiyama A."/>
            <person name="Inagaki F."/>
            <person name="Takami H."/>
        </authorList>
    </citation>
    <scope>NUCLEOTIDE SEQUENCE</scope>
    <source>
        <strain evidence="2">Expedition CK06-06</strain>
    </source>
</reference>
<keyword evidence="1" id="KW-1133">Transmembrane helix</keyword>
<evidence type="ECO:0000256" key="1">
    <source>
        <dbReference type="SAM" id="Phobius"/>
    </source>
</evidence>
<keyword evidence="1" id="KW-0472">Membrane</keyword>
<feature type="non-terminal residue" evidence="2">
    <location>
        <position position="102"/>
    </location>
</feature>
<dbReference type="AlphaFoldDB" id="X0WDS2"/>
<sequence>MLPALMIRGRGVALVAAPFGPLLGALGMAPVMPLLAAFAADRRDRAVVAVCGLTCIALAEAITGKSLLFGSIPAAPGGWEYSISVTVTGLLIPVFTASSFLV</sequence>
<evidence type="ECO:0000313" key="2">
    <source>
        <dbReference type="EMBL" id="GAG28795.1"/>
    </source>
</evidence>
<organism evidence="2">
    <name type="scientific">marine sediment metagenome</name>
    <dbReference type="NCBI Taxonomy" id="412755"/>
    <lineage>
        <taxon>unclassified sequences</taxon>
        <taxon>metagenomes</taxon>
        <taxon>ecological metagenomes</taxon>
    </lineage>
</organism>
<accession>X0WDS2</accession>
<protein>
    <submittedName>
        <fullName evidence="2">Uncharacterized protein</fullName>
    </submittedName>
</protein>